<gene>
    <name evidence="1" type="ORF">GCM10009830_33150</name>
</gene>
<dbReference type="Proteomes" id="UP001499851">
    <property type="component" value="Unassembled WGS sequence"/>
</dbReference>
<sequence>MNEEIYVYEAIDAEPAITEAEVKTRIASGEYRKVTWEDDGRIGDGYFVQVGERGMLGIAMIPVLDNQGNLRHQGVAIQANPLDEDHRDATIEAELGKIIDDFGTAPDGIIRLFTGAIHIESGEGEDKLFVDGGKAVRART</sequence>
<comment type="caution">
    <text evidence="1">The sequence shown here is derived from an EMBL/GenBank/DDBJ whole genome shotgun (WGS) entry which is preliminary data.</text>
</comment>
<reference evidence="1 2" key="1">
    <citation type="journal article" date="2019" name="Int. J. Syst. Evol. Microbiol.">
        <title>The Global Catalogue of Microorganisms (GCM) 10K type strain sequencing project: providing services to taxonomists for standard genome sequencing and annotation.</title>
        <authorList>
            <consortium name="The Broad Institute Genomics Platform"/>
            <consortium name="The Broad Institute Genome Sequencing Center for Infectious Disease"/>
            <person name="Wu L."/>
            <person name="Ma J."/>
        </authorList>
    </citation>
    <scope>NUCLEOTIDE SEQUENCE [LARGE SCALE GENOMIC DNA]</scope>
    <source>
        <strain evidence="1 2">JCM 16001</strain>
    </source>
</reference>
<name>A0ABN2H7M4_9ACTN</name>
<proteinExistence type="predicted"/>
<dbReference type="EMBL" id="BAAAQF010000012">
    <property type="protein sequence ID" value="GAA1683298.1"/>
    <property type="molecule type" value="Genomic_DNA"/>
</dbReference>
<keyword evidence="2" id="KW-1185">Reference proteome</keyword>
<protein>
    <submittedName>
        <fullName evidence="1">Uncharacterized protein</fullName>
    </submittedName>
</protein>
<evidence type="ECO:0000313" key="1">
    <source>
        <dbReference type="EMBL" id="GAA1683298.1"/>
    </source>
</evidence>
<organism evidence="1 2">
    <name type="scientific">Glycomyces endophyticus</name>
    <dbReference type="NCBI Taxonomy" id="480996"/>
    <lineage>
        <taxon>Bacteria</taxon>
        <taxon>Bacillati</taxon>
        <taxon>Actinomycetota</taxon>
        <taxon>Actinomycetes</taxon>
        <taxon>Glycomycetales</taxon>
        <taxon>Glycomycetaceae</taxon>
        <taxon>Glycomyces</taxon>
    </lineage>
</organism>
<accession>A0ABN2H7M4</accession>
<dbReference type="RefSeq" id="WP_344488322.1">
    <property type="nucleotide sequence ID" value="NZ_BAAAQF010000012.1"/>
</dbReference>
<evidence type="ECO:0000313" key="2">
    <source>
        <dbReference type="Proteomes" id="UP001499851"/>
    </source>
</evidence>